<evidence type="ECO:0000313" key="5">
    <source>
        <dbReference type="Proteomes" id="UP000277671"/>
    </source>
</evidence>
<evidence type="ECO:0000259" key="3">
    <source>
        <dbReference type="Pfam" id="PF05426"/>
    </source>
</evidence>
<evidence type="ECO:0000256" key="1">
    <source>
        <dbReference type="ARBA" id="ARBA00022729"/>
    </source>
</evidence>
<dbReference type="Proteomes" id="UP000277671">
    <property type="component" value="Unassembled WGS sequence"/>
</dbReference>
<proteinExistence type="predicted"/>
<dbReference type="InterPro" id="IPR008397">
    <property type="entry name" value="Alginate_lyase_dom"/>
</dbReference>
<dbReference type="PROSITE" id="PS51318">
    <property type="entry name" value="TAT"/>
    <property type="match status" value="1"/>
</dbReference>
<comment type="caution">
    <text evidence="4">The sequence shown here is derived from an EMBL/GenBank/DDBJ whole genome shotgun (WGS) entry which is preliminary data.</text>
</comment>
<keyword evidence="5" id="KW-1185">Reference proteome</keyword>
<dbReference type="OrthoDB" id="3862295at2"/>
<dbReference type="Pfam" id="PF05426">
    <property type="entry name" value="Alginate_lyase"/>
    <property type="match status" value="1"/>
</dbReference>
<feature type="domain" description="Alginate lyase" evidence="3">
    <location>
        <begin position="108"/>
        <end position="304"/>
    </location>
</feature>
<name>A0A495JFD8_9ACTN</name>
<dbReference type="SUPFAM" id="SSF48230">
    <property type="entry name" value="Chondroitin AC/alginate lyase"/>
    <property type="match status" value="1"/>
</dbReference>
<accession>A0A495JFD8</accession>
<keyword evidence="1" id="KW-0732">Signal</keyword>
<evidence type="ECO:0000256" key="2">
    <source>
        <dbReference type="ARBA" id="ARBA00023239"/>
    </source>
</evidence>
<dbReference type="InterPro" id="IPR006311">
    <property type="entry name" value="TAT_signal"/>
</dbReference>
<organism evidence="4 5">
    <name type="scientific">Micromonospora pisi</name>
    <dbReference type="NCBI Taxonomy" id="589240"/>
    <lineage>
        <taxon>Bacteria</taxon>
        <taxon>Bacillati</taxon>
        <taxon>Actinomycetota</taxon>
        <taxon>Actinomycetes</taxon>
        <taxon>Micromonosporales</taxon>
        <taxon>Micromonosporaceae</taxon>
        <taxon>Micromonospora</taxon>
    </lineage>
</organism>
<evidence type="ECO:0000313" key="4">
    <source>
        <dbReference type="EMBL" id="RKR87593.1"/>
    </source>
</evidence>
<gene>
    <name evidence="4" type="ORF">BDK92_1882</name>
</gene>
<reference evidence="4 5" key="1">
    <citation type="submission" date="2018-10" db="EMBL/GenBank/DDBJ databases">
        <title>Sequencing the genomes of 1000 actinobacteria strains.</title>
        <authorList>
            <person name="Klenk H.-P."/>
        </authorList>
    </citation>
    <scope>NUCLEOTIDE SEQUENCE [LARGE SCALE GENOMIC DNA]</scope>
    <source>
        <strain evidence="4 5">DSM 45175</strain>
    </source>
</reference>
<dbReference type="InterPro" id="IPR008929">
    <property type="entry name" value="Chondroitin_lyas"/>
</dbReference>
<dbReference type="AlphaFoldDB" id="A0A495JFD8"/>
<sequence>MSNDAVTGKSNRRLFLRNVALVSAGASATSVLGPLTATEAHAAVFAHPGLLHTSAGFTALKTRTTATTTPWSSGWNAVKANARSKTGWSARPVAALNTGGTGENFAQLLDDAHAAYQNALLWKLTGTTAHADTAGNILNAWSQTLTSVSGAPLIGQTAGIYGFVLANAAEIVRDHSGFDATRFATLLKNVFYPASNAFLSATVESCGPAYAANWKLSHIASVLAIGVFCDDTAMVDQATALITGTPQLMNSIPYMWDGGDSDRYSVTGLGLLAAICEMAWSQGRDLYGSHGNRLLAASEELARFELAPSEAPPLGTWGTSATSPAWAIIHDHYVTRKGLSAPQTAVLANKARTEGGGFDLLGLGSLAYAL</sequence>
<keyword evidence="2 4" id="KW-0456">Lyase</keyword>
<dbReference type="GO" id="GO:0016829">
    <property type="term" value="F:lyase activity"/>
    <property type="evidence" value="ECO:0007669"/>
    <property type="project" value="UniProtKB-KW"/>
</dbReference>
<dbReference type="GO" id="GO:0042597">
    <property type="term" value="C:periplasmic space"/>
    <property type="evidence" value="ECO:0007669"/>
    <property type="project" value="InterPro"/>
</dbReference>
<protein>
    <submittedName>
        <fullName evidence="4">Alginate lyase</fullName>
    </submittedName>
</protein>
<dbReference type="Gene3D" id="1.50.10.100">
    <property type="entry name" value="Chondroitin AC/alginate lyase"/>
    <property type="match status" value="1"/>
</dbReference>
<dbReference type="EMBL" id="RBKT01000001">
    <property type="protein sequence ID" value="RKR87593.1"/>
    <property type="molecule type" value="Genomic_DNA"/>
</dbReference>